<evidence type="ECO:0000256" key="1">
    <source>
        <dbReference type="ARBA" id="ARBA00037961"/>
    </source>
</evidence>
<dbReference type="InterPro" id="IPR001303">
    <property type="entry name" value="Aldolase_II/adducin_N"/>
</dbReference>
<evidence type="ECO:0000313" key="3">
    <source>
        <dbReference type="EMBL" id="NGZ85218.1"/>
    </source>
</evidence>
<dbReference type="PANTHER" id="PTHR10672">
    <property type="entry name" value="ADDUCIN"/>
    <property type="match status" value="1"/>
</dbReference>
<name>A0ABX0FKV7_9BURK</name>
<gene>
    <name evidence="3" type="ORF">GW587_13250</name>
</gene>
<comment type="similarity">
    <text evidence="1">Belongs to the aldolase class II family.</text>
</comment>
<comment type="caution">
    <text evidence="3">The sequence shown here is derived from an EMBL/GenBank/DDBJ whole genome shotgun (WGS) entry which is preliminary data.</text>
</comment>
<keyword evidence="4" id="KW-1185">Reference proteome</keyword>
<dbReference type="Gene3D" id="3.40.225.10">
    <property type="entry name" value="Class II aldolase/adducin N-terminal domain"/>
    <property type="match status" value="1"/>
</dbReference>
<reference evidence="4" key="2">
    <citation type="submission" date="2023-07" db="EMBL/GenBank/DDBJ databases">
        <title>Duganella aceri sp. nov., isolated from tree sap.</title>
        <authorList>
            <person name="Kim I.S."/>
        </authorList>
    </citation>
    <scope>NUCLEOTIDE SEQUENCE [LARGE SCALE GENOMIC DNA]</scope>
    <source>
        <strain evidence="4">SAP-35</strain>
    </source>
</reference>
<dbReference type="SUPFAM" id="SSF53639">
    <property type="entry name" value="AraD/HMP-PK domain-like"/>
    <property type="match status" value="1"/>
</dbReference>
<dbReference type="Proteomes" id="UP000666369">
    <property type="component" value="Unassembled WGS sequence"/>
</dbReference>
<dbReference type="SMART" id="SM01007">
    <property type="entry name" value="Aldolase_II"/>
    <property type="match status" value="1"/>
</dbReference>
<feature type="domain" description="Class II aldolase/adducin N-terminal" evidence="2">
    <location>
        <begin position="14"/>
        <end position="194"/>
    </location>
</feature>
<sequence>METLAAGIEWQLRVDLAAACRLVALHGWDDLIFTHLSVRIPGPEHHFLINPYDLMFEEMTASALVRIDMHGNAVGATAAMVNPAGFTIHSALHMAREDAHAVIHLHTRCGQAVSAMRDGLLPLTQTAMIAAHDLAYHAYEGIATNHDERARLAADLADRHSMLLRNHGTLSVGASIGAAFLRIYLLERACEAQVAALSAGREHLLDPAPGIAELVRDQSPAPAMEALAARLAWPALRRKLDRHNPGYAV</sequence>
<dbReference type="NCBIfam" id="NF005451">
    <property type="entry name" value="PRK07044.1"/>
    <property type="match status" value="1"/>
</dbReference>
<evidence type="ECO:0000259" key="2">
    <source>
        <dbReference type="SMART" id="SM01007"/>
    </source>
</evidence>
<dbReference type="RefSeq" id="WP_166103465.1">
    <property type="nucleotide sequence ID" value="NZ_JAADJT010000005.1"/>
</dbReference>
<evidence type="ECO:0000313" key="4">
    <source>
        <dbReference type="Proteomes" id="UP000666369"/>
    </source>
</evidence>
<dbReference type="InterPro" id="IPR051017">
    <property type="entry name" value="Aldolase-II_Adducin_sf"/>
</dbReference>
<proteinExistence type="inferred from homology"/>
<dbReference type="Pfam" id="PF00596">
    <property type="entry name" value="Aldolase_II"/>
    <property type="match status" value="1"/>
</dbReference>
<dbReference type="EMBL" id="JAADJT010000005">
    <property type="protein sequence ID" value="NGZ85218.1"/>
    <property type="molecule type" value="Genomic_DNA"/>
</dbReference>
<accession>A0ABX0FKV7</accession>
<reference evidence="3 4" key="1">
    <citation type="submission" date="2020-01" db="EMBL/GenBank/DDBJ databases">
        <authorList>
            <person name="Lee S.D."/>
        </authorList>
    </citation>
    <scope>NUCLEOTIDE SEQUENCE [LARGE SCALE GENOMIC DNA]</scope>
    <source>
        <strain evidence="3 4">SAP-35</strain>
    </source>
</reference>
<organism evidence="3 4">
    <name type="scientific">Duganella aceris</name>
    <dbReference type="NCBI Taxonomy" id="2703883"/>
    <lineage>
        <taxon>Bacteria</taxon>
        <taxon>Pseudomonadati</taxon>
        <taxon>Pseudomonadota</taxon>
        <taxon>Betaproteobacteria</taxon>
        <taxon>Burkholderiales</taxon>
        <taxon>Oxalobacteraceae</taxon>
        <taxon>Telluria group</taxon>
        <taxon>Duganella</taxon>
    </lineage>
</organism>
<dbReference type="PANTHER" id="PTHR10672:SF3">
    <property type="entry name" value="PROTEIN HU-LI TAI SHAO"/>
    <property type="match status" value="1"/>
</dbReference>
<dbReference type="InterPro" id="IPR036409">
    <property type="entry name" value="Aldolase_II/adducin_N_sf"/>
</dbReference>
<protein>
    <submittedName>
        <fullName evidence="3">Class II aldolase/adducin family protein</fullName>
    </submittedName>
</protein>